<dbReference type="OrthoDB" id="2650756at2"/>
<name>A0A5R9FY56_9BACL</name>
<feature type="transmembrane region" description="Helical" evidence="1">
    <location>
        <begin position="20"/>
        <end position="37"/>
    </location>
</feature>
<reference evidence="2 3" key="1">
    <citation type="submission" date="2019-05" db="EMBL/GenBank/DDBJ databases">
        <authorList>
            <person name="Narsing Rao M.P."/>
            <person name="Li W.J."/>
        </authorList>
    </citation>
    <scope>NUCLEOTIDE SEQUENCE [LARGE SCALE GENOMIC DNA]</scope>
    <source>
        <strain evidence="2 3">SYSU_K30003</strain>
    </source>
</reference>
<keyword evidence="3" id="KW-1185">Reference proteome</keyword>
<comment type="caution">
    <text evidence="2">The sequence shown here is derived from an EMBL/GenBank/DDBJ whole genome shotgun (WGS) entry which is preliminary data.</text>
</comment>
<sequence length="78" mass="8565">MKNNRDIVIVVVTRARLRRFLAIDMAGSTAVYYALFLPFHSQWAASAGSFLGALALNRLFRGGAARARKRSEAPTPAE</sequence>
<dbReference type="RefSeq" id="WP_138197657.1">
    <property type="nucleotide sequence ID" value="NZ_VCIW01000026.1"/>
</dbReference>
<feature type="transmembrane region" description="Helical" evidence="1">
    <location>
        <begin position="43"/>
        <end position="60"/>
    </location>
</feature>
<keyword evidence="1" id="KW-0812">Transmembrane</keyword>
<keyword evidence="1" id="KW-1133">Transmembrane helix</keyword>
<dbReference type="AlphaFoldDB" id="A0A5R9FY56"/>
<dbReference type="EMBL" id="VCIW01000026">
    <property type="protein sequence ID" value="TLS48982.1"/>
    <property type="molecule type" value="Genomic_DNA"/>
</dbReference>
<accession>A0A5R9FY56</accession>
<evidence type="ECO:0000256" key="1">
    <source>
        <dbReference type="SAM" id="Phobius"/>
    </source>
</evidence>
<organism evidence="2 3">
    <name type="scientific">Paenibacillus antri</name>
    <dbReference type="NCBI Taxonomy" id="2582848"/>
    <lineage>
        <taxon>Bacteria</taxon>
        <taxon>Bacillati</taxon>
        <taxon>Bacillota</taxon>
        <taxon>Bacilli</taxon>
        <taxon>Bacillales</taxon>
        <taxon>Paenibacillaceae</taxon>
        <taxon>Paenibacillus</taxon>
    </lineage>
</organism>
<evidence type="ECO:0000313" key="2">
    <source>
        <dbReference type="EMBL" id="TLS48982.1"/>
    </source>
</evidence>
<protein>
    <submittedName>
        <fullName evidence="2">Uncharacterized protein</fullName>
    </submittedName>
</protein>
<evidence type="ECO:0000313" key="3">
    <source>
        <dbReference type="Proteomes" id="UP000309676"/>
    </source>
</evidence>
<proteinExistence type="predicted"/>
<keyword evidence="1" id="KW-0472">Membrane</keyword>
<dbReference type="Proteomes" id="UP000309676">
    <property type="component" value="Unassembled WGS sequence"/>
</dbReference>
<gene>
    <name evidence="2" type="ORF">FE782_27985</name>
</gene>